<dbReference type="AlphaFoldDB" id="A0A366DZ28"/>
<sequence length="259" mass="29866">MTRTKIYAHRGDKGNYPENTLLSFRKAVEEGVDGIELDVHLTKDNQLVIIHDETLERTTNGSGFVKNYTLSELQQFQANTADLQDFSDELHIPTLREVLELLKPYPTELNIELKTNEFTYEGIERLVLETVKRYGKGRKVVYSSFHLPSLIRIKAMDDSALIAWLVLQKIPHPVDYIETFNLEAIHLHYAIFLEDITYWKEVLPQLRLWTVNDEQALKKLITLCPAAIITDLPDIALKMQNPKNDSLQCNNSLSKPYLL</sequence>
<name>A0A366DZ28_9BACI</name>
<dbReference type="GO" id="GO:0006629">
    <property type="term" value="P:lipid metabolic process"/>
    <property type="evidence" value="ECO:0007669"/>
    <property type="project" value="InterPro"/>
</dbReference>
<dbReference type="STRING" id="200904.GCA_900168775_02806"/>
<dbReference type="Pfam" id="PF03009">
    <property type="entry name" value="GDPD"/>
    <property type="match status" value="1"/>
</dbReference>
<comment type="caution">
    <text evidence="2">The sequence shown here is derived from an EMBL/GenBank/DDBJ whole genome shotgun (WGS) entry which is preliminary data.</text>
</comment>
<dbReference type="CDD" id="cd08563">
    <property type="entry name" value="GDPD_TtGDE_like"/>
    <property type="match status" value="1"/>
</dbReference>
<gene>
    <name evidence="2" type="ORF">DES48_10830</name>
</gene>
<dbReference type="RefSeq" id="WP_113869302.1">
    <property type="nucleotide sequence ID" value="NZ_BAABQN010000012.1"/>
</dbReference>
<feature type="domain" description="GP-PDE" evidence="1">
    <location>
        <begin position="4"/>
        <end position="240"/>
    </location>
</feature>
<dbReference type="PANTHER" id="PTHR46211:SF1">
    <property type="entry name" value="GLYCEROPHOSPHODIESTER PHOSPHODIESTERASE, CYTOPLASMIC"/>
    <property type="match status" value="1"/>
</dbReference>
<keyword evidence="3" id="KW-1185">Reference proteome</keyword>
<dbReference type="InterPro" id="IPR030395">
    <property type="entry name" value="GP_PDE_dom"/>
</dbReference>
<evidence type="ECO:0000259" key="1">
    <source>
        <dbReference type="PROSITE" id="PS51704"/>
    </source>
</evidence>
<dbReference type="SUPFAM" id="SSF51695">
    <property type="entry name" value="PLC-like phosphodiesterases"/>
    <property type="match status" value="1"/>
</dbReference>
<dbReference type="PROSITE" id="PS51704">
    <property type="entry name" value="GP_PDE"/>
    <property type="match status" value="1"/>
</dbReference>
<evidence type="ECO:0000313" key="2">
    <source>
        <dbReference type="EMBL" id="RBO95322.1"/>
    </source>
</evidence>
<dbReference type="EMBL" id="QNRI01000008">
    <property type="protein sequence ID" value="RBO95322.1"/>
    <property type="molecule type" value="Genomic_DNA"/>
</dbReference>
<reference evidence="2 3" key="1">
    <citation type="submission" date="2018-06" db="EMBL/GenBank/DDBJ databases">
        <title>Genomic Encyclopedia of Type Strains, Phase IV (KMG-IV): sequencing the most valuable type-strain genomes for metagenomic binning, comparative biology and taxonomic classification.</title>
        <authorList>
            <person name="Goeker M."/>
        </authorList>
    </citation>
    <scope>NUCLEOTIDE SEQUENCE [LARGE SCALE GENOMIC DNA]</scope>
    <source>
        <strain evidence="2 3">DSM 15140</strain>
    </source>
</reference>
<evidence type="ECO:0000313" key="3">
    <source>
        <dbReference type="Proteomes" id="UP000252254"/>
    </source>
</evidence>
<proteinExistence type="predicted"/>
<dbReference type="InterPro" id="IPR017946">
    <property type="entry name" value="PLC-like_Pdiesterase_TIM-brl"/>
</dbReference>
<dbReference type="PANTHER" id="PTHR46211">
    <property type="entry name" value="GLYCEROPHOSPHORYL DIESTER PHOSPHODIESTERASE"/>
    <property type="match status" value="1"/>
</dbReference>
<dbReference type="Gene3D" id="3.20.20.190">
    <property type="entry name" value="Phosphatidylinositol (PI) phosphodiesterase"/>
    <property type="match status" value="1"/>
</dbReference>
<organism evidence="2 3">
    <name type="scientific">Paraliobacillus ryukyuensis</name>
    <dbReference type="NCBI Taxonomy" id="200904"/>
    <lineage>
        <taxon>Bacteria</taxon>
        <taxon>Bacillati</taxon>
        <taxon>Bacillota</taxon>
        <taxon>Bacilli</taxon>
        <taxon>Bacillales</taxon>
        <taxon>Bacillaceae</taxon>
        <taxon>Paraliobacillus</taxon>
    </lineage>
</organism>
<dbReference type="Proteomes" id="UP000252254">
    <property type="component" value="Unassembled WGS sequence"/>
</dbReference>
<dbReference type="GO" id="GO:0008081">
    <property type="term" value="F:phosphoric diester hydrolase activity"/>
    <property type="evidence" value="ECO:0007669"/>
    <property type="project" value="InterPro"/>
</dbReference>
<dbReference type="OrthoDB" id="384721at2"/>
<accession>A0A366DZ28</accession>
<protein>
    <submittedName>
        <fullName evidence="2">Glycerophosphoryl diester phosphodiesterase</fullName>
    </submittedName>
</protein>